<dbReference type="GO" id="GO:0006283">
    <property type="term" value="P:transcription-coupled nucleotide-excision repair"/>
    <property type="evidence" value="ECO:0007669"/>
    <property type="project" value="TreeGrafter"/>
</dbReference>
<evidence type="ECO:0000256" key="1">
    <source>
        <dbReference type="ARBA" id="ARBA00022801"/>
    </source>
</evidence>
<dbReference type="Pfam" id="PF00176">
    <property type="entry name" value="SNF2-rel_dom"/>
    <property type="match status" value="1"/>
</dbReference>
<keyword evidence="5" id="KW-1185">Reference proteome</keyword>
<name>A0AA36FV16_9BILA</name>
<dbReference type="Gene3D" id="3.40.50.300">
    <property type="entry name" value="P-loop containing nucleotide triphosphate hydrolases"/>
    <property type="match status" value="1"/>
</dbReference>
<feature type="compositionally biased region" description="Basic and acidic residues" evidence="2">
    <location>
        <begin position="541"/>
        <end position="574"/>
    </location>
</feature>
<dbReference type="Proteomes" id="UP001177023">
    <property type="component" value="Unassembled WGS sequence"/>
</dbReference>
<proteinExistence type="predicted"/>
<dbReference type="SUPFAM" id="SSF52540">
    <property type="entry name" value="P-loop containing nucleoside triphosphate hydrolases"/>
    <property type="match status" value="2"/>
</dbReference>
<reference evidence="4" key="1">
    <citation type="submission" date="2023-06" db="EMBL/GenBank/DDBJ databases">
        <authorList>
            <person name="Delattre M."/>
        </authorList>
    </citation>
    <scope>NUCLEOTIDE SEQUENCE</scope>
    <source>
        <strain evidence="4">AF72</strain>
    </source>
</reference>
<dbReference type="AlphaFoldDB" id="A0AA36FV16"/>
<feature type="region of interest" description="Disordered" evidence="2">
    <location>
        <begin position="1"/>
        <end position="59"/>
    </location>
</feature>
<feature type="compositionally biased region" description="Basic and acidic residues" evidence="2">
    <location>
        <begin position="611"/>
        <end position="624"/>
    </location>
</feature>
<dbReference type="EMBL" id="CATQJA010001768">
    <property type="protein sequence ID" value="CAJ0568556.1"/>
    <property type="molecule type" value="Genomic_DNA"/>
</dbReference>
<dbReference type="PANTHER" id="PTHR45629:SF7">
    <property type="entry name" value="DNA EXCISION REPAIR PROTEIN ERCC-6-RELATED"/>
    <property type="match status" value="1"/>
</dbReference>
<dbReference type="InterPro" id="IPR049730">
    <property type="entry name" value="SNF2/RAD54-like_C"/>
</dbReference>
<sequence length="624" mass="70545">MDEDKHENGGELDGDDATEDELEDGELDEEEEEGEDVLEEADASQEEIEEMEKELDEAGKKELDVKGIKQKRKIKENSGSFKGKLASLAKRFEPRRDGLFVIVPYTTFMAYSPILSKKEWRSLVLDEAHIIKNPELRLTKALKVLATPHRLLLTGTPLQNNLKELWSLVDCAYPANASPMMKETAVRCAHILRNAIGPYLLRRTKAGVERELNLPNKQEQVLFCELTTEQRVLYVEFLHSRACQRMIEAKNTFLPFAGITILRKLCNHPHLIGNAFAGARTFAESTASKAFGHPSLSGKLEVTRRLLALWKKQGSNKVLLFSQSRVMLDVIEAMLLRDGHTYLRMDGSTPISARDAQRVLTKKAQQRLELSTTDIRDLFTLCDDKEERTGRAEKKKAKREEKLAFNQRSDRFDQLVSAESGARKKEPADADVPEDEESLPTLTDDQRAALVHEAATSDPTIVPEKCERSARPADSAELFDGKYQIPYLVKHTKARRDRKREEEEKAAKTEDGVMAFLLKRGVREALNHDAVLGYTERKKVEEHERRARGLIGEKEKKEKAAEEAAAKLKKREVDEPPTTGQSFLAAAGSRFLARPGGSQNDLLSAVRKRKSQEQREVEKCLPPR</sequence>
<feature type="domain" description="Helicase ATP-binding" evidence="3">
    <location>
        <begin position="70"/>
        <end position="175"/>
    </location>
</feature>
<dbReference type="PANTHER" id="PTHR45629">
    <property type="entry name" value="SNF2/RAD54 FAMILY MEMBER"/>
    <property type="match status" value="1"/>
</dbReference>
<gene>
    <name evidence="4" type="ORF">MSPICULIGERA_LOCUS7073</name>
</gene>
<organism evidence="4 5">
    <name type="scientific">Mesorhabditis spiculigera</name>
    <dbReference type="NCBI Taxonomy" id="96644"/>
    <lineage>
        <taxon>Eukaryota</taxon>
        <taxon>Metazoa</taxon>
        <taxon>Ecdysozoa</taxon>
        <taxon>Nematoda</taxon>
        <taxon>Chromadorea</taxon>
        <taxon>Rhabditida</taxon>
        <taxon>Rhabditina</taxon>
        <taxon>Rhabditomorpha</taxon>
        <taxon>Rhabditoidea</taxon>
        <taxon>Rhabditidae</taxon>
        <taxon>Mesorhabditinae</taxon>
        <taxon>Mesorhabditis</taxon>
    </lineage>
</organism>
<evidence type="ECO:0000313" key="4">
    <source>
        <dbReference type="EMBL" id="CAJ0568556.1"/>
    </source>
</evidence>
<accession>A0AA36FV16</accession>
<dbReference type="GO" id="GO:0016787">
    <property type="term" value="F:hydrolase activity"/>
    <property type="evidence" value="ECO:0007669"/>
    <property type="project" value="UniProtKB-KW"/>
</dbReference>
<feature type="compositionally biased region" description="Acidic residues" evidence="2">
    <location>
        <begin position="10"/>
        <end position="55"/>
    </location>
</feature>
<dbReference type="InterPro" id="IPR000330">
    <property type="entry name" value="SNF2_N"/>
</dbReference>
<dbReference type="CDD" id="cd18793">
    <property type="entry name" value="SF2_C_SNF"/>
    <property type="match status" value="1"/>
</dbReference>
<protein>
    <recommendedName>
        <fullName evidence="3">Helicase ATP-binding domain-containing protein</fullName>
    </recommendedName>
</protein>
<dbReference type="InterPro" id="IPR027417">
    <property type="entry name" value="P-loop_NTPase"/>
</dbReference>
<dbReference type="InterPro" id="IPR038718">
    <property type="entry name" value="SNF2-like_sf"/>
</dbReference>
<dbReference type="Gene3D" id="1.20.120.850">
    <property type="entry name" value="SWI2/SNF2 ATPases, N-terminal domain"/>
    <property type="match status" value="1"/>
</dbReference>
<dbReference type="InterPro" id="IPR050496">
    <property type="entry name" value="SNF2_RAD54_helicase_repair"/>
</dbReference>
<dbReference type="GO" id="GO:0005524">
    <property type="term" value="F:ATP binding"/>
    <property type="evidence" value="ECO:0007669"/>
    <property type="project" value="InterPro"/>
</dbReference>
<comment type="caution">
    <text evidence="4">The sequence shown here is derived from an EMBL/GenBank/DDBJ whole genome shotgun (WGS) entry which is preliminary data.</text>
</comment>
<dbReference type="GO" id="GO:0008094">
    <property type="term" value="F:ATP-dependent activity, acting on DNA"/>
    <property type="evidence" value="ECO:0007669"/>
    <property type="project" value="TreeGrafter"/>
</dbReference>
<dbReference type="PROSITE" id="PS51192">
    <property type="entry name" value="HELICASE_ATP_BIND_1"/>
    <property type="match status" value="1"/>
</dbReference>
<feature type="non-terminal residue" evidence="4">
    <location>
        <position position="1"/>
    </location>
</feature>
<evidence type="ECO:0000313" key="5">
    <source>
        <dbReference type="Proteomes" id="UP001177023"/>
    </source>
</evidence>
<keyword evidence="1" id="KW-0378">Hydrolase</keyword>
<feature type="region of interest" description="Disordered" evidence="2">
    <location>
        <begin position="541"/>
        <end position="624"/>
    </location>
</feature>
<evidence type="ECO:0000259" key="3">
    <source>
        <dbReference type="PROSITE" id="PS51192"/>
    </source>
</evidence>
<dbReference type="InterPro" id="IPR014001">
    <property type="entry name" value="Helicase_ATP-bd"/>
</dbReference>
<dbReference type="Gene3D" id="3.40.50.10810">
    <property type="entry name" value="Tandem AAA-ATPase domain"/>
    <property type="match status" value="1"/>
</dbReference>
<evidence type="ECO:0000256" key="2">
    <source>
        <dbReference type="SAM" id="MobiDB-lite"/>
    </source>
</evidence>
<feature type="compositionally biased region" description="Acidic residues" evidence="2">
    <location>
        <begin position="429"/>
        <end position="438"/>
    </location>
</feature>
<feature type="region of interest" description="Disordered" evidence="2">
    <location>
        <begin position="414"/>
        <end position="440"/>
    </location>
</feature>
<dbReference type="GO" id="GO:0005634">
    <property type="term" value="C:nucleus"/>
    <property type="evidence" value="ECO:0007669"/>
    <property type="project" value="TreeGrafter"/>
</dbReference>